<keyword evidence="5" id="KW-1185">Reference proteome</keyword>
<dbReference type="AlphaFoldDB" id="A0A0J8FQA8"/>
<dbReference type="PANTHER" id="PTHR10775:SF182">
    <property type="entry name" value="TRANSPOSON, EN_SPM-LIKE, TRANSPOSASE-ASSOCIATED DOMAIN PROTEIN-RELATED"/>
    <property type="match status" value="1"/>
</dbReference>
<dbReference type="eggNOG" id="ENOG502QWJJ">
    <property type="taxonomic scope" value="Eukaryota"/>
</dbReference>
<evidence type="ECO:0000256" key="2">
    <source>
        <dbReference type="SAM" id="MobiDB-lite"/>
    </source>
</evidence>
<accession>A0A0J8FQA8</accession>
<dbReference type="Proteomes" id="UP000035740">
    <property type="component" value="Chromosome 2"/>
</dbReference>
<evidence type="ECO:0000259" key="3">
    <source>
        <dbReference type="Pfam" id="PF13963"/>
    </source>
</evidence>
<evidence type="ECO:0000256" key="1">
    <source>
        <dbReference type="SAM" id="Coils"/>
    </source>
</evidence>
<evidence type="ECO:0000313" key="5">
    <source>
        <dbReference type="Proteomes" id="UP000035740"/>
    </source>
</evidence>
<dbReference type="OMA" id="RIMEEWS"/>
<dbReference type="EMBL" id="KQ090040">
    <property type="protein sequence ID" value="KMT17956.1"/>
    <property type="molecule type" value="Genomic_DNA"/>
</dbReference>
<name>A0A0J8FQA8_BETVV</name>
<evidence type="ECO:0000313" key="4">
    <source>
        <dbReference type="EMBL" id="KMT17956.1"/>
    </source>
</evidence>
<feature type="region of interest" description="Disordered" evidence="2">
    <location>
        <begin position="469"/>
        <end position="498"/>
    </location>
</feature>
<dbReference type="PANTHER" id="PTHR10775">
    <property type="entry name" value="OS08G0208400 PROTEIN"/>
    <property type="match status" value="1"/>
</dbReference>
<feature type="region of interest" description="Disordered" evidence="2">
    <location>
        <begin position="298"/>
        <end position="371"/>
    </location>
</feature>
<organism evidence="4 5">
    <name type="scientific">Beta vulgaris subsp. vulgaris</name>
    <name type="common">Beet</name>
    <dbReference type="NCBI Taxonomy" id="3555"/>
    <lineage>
        <taxon>Eukaryota</taxon>
        <taxon>Viridiplantae</taxon>
        <taxon>Streptophyta</taxon>
        <taxon>Embryophyta</taxon>
        <taxon>Tracheophyta</taxon>
        <taxon>Spermatophyta</taxon>
        <taxon>Magnoliopsida</taxon>
        <taxon>eudicotyledons</taxon>
        <taxon>Gunneridae</taxon>
        <taxon>Pentapetalae</taxon>
        <taxon>Caryophyllales</taxon>
        <taxon>Chenopodiaceae</taxon>
        <taxon>Betoideae</taxon>
        <taxon>Beta</taxon>
    </lineage>
</organism>
<protein>
    <recommendedName>
        <fullName evidence="3">Transposase-associated domain-containing protein</fullName>
    </recommendedName>
</protein>
<feature type="compositionally biased region" description="Low complexity" evidence="2">
    <location>
        <begin position="489"/>
        <end position="498"/>
    </location>
</feature>
<dbReference type="InterPro" id="IPR029480">
    <property type="entry name" value="Transpos_assoc"/>
</dbReference>
<feature type="coiled-coil region" evidence="1">
    <location>
        <begin position="583"/>
        <end position="628"/>
    </location>
</feature>
<dbReference type="OrthoDB" id="1744360at2759"/>
<proteinExistence type="predicted"/>
<gene>
    <name evidence="4" type="ORF">BVRB_2g033040</name>
</gene>
<dbReference type="Pfam" id="PF13963">
    <property type="entry name" value="Transpos_assoc"/>
    <property type="match status" value="1"/>
</dbReference>
<feature type="domain" description="Transposase-associated" evidence="3">
    <location>
        <begin position="5"/>
        <end position="83"/>
    </location>
</feature>
<dbReference type="Gramene" id="KMT17956">
    <property type="protein sequence ID" value="KMT17956"/>
    <property type="gene ID" value="BVRB_2g033040"/>
</dbReference>
<keyword evidence="1" id="KW-0175">Coiled coil</keyword>
<reference evidence="4 5" key="1">
    <citation type="journal article" date="2014" name="Nature">
        <title>The genome of the recently domesticated crop plant sugar beet (Beta vulgaris).</title>
        <authorList>
            <person name="Dohm J.C."/>
            <person name="Minoche A.E."/>
            <person name="Holtgrawe D."/>
            <person name="Capella-Gutierrez S."/>
            <person name="Zakrzewski F."/>
            <person name="Tafer H."/>
            <person name="Rupp O."/>
            <person name="Sorensen T.R."/>
            <person name="Stracke R."/>
            <person name="Reinhardt R."/>
            <person name="Goesmann A."/>
            <person name="Kraft T."/>
            <person name="Schulz B."/>
            <person name="Stadler P.F."/>
            <person name="Schmidt T."/>
            <person name="Gabaldon T."/>
            <person name="Lehrach H."/>
            <person name="Weisshaar B."/>
            <person name="Himmelbauer H."/>
        </authorList>
    </citation>
    <scope>NUCLEOTIDE SEQUENCE [LARGE SCALE GENOMIC DNA]</scope>
    <source>
        <tissue evidence="4">Taproot</tissue>
    </source>
</reference>
<feature type="compositionally biased region" description="Acidic residues" evidence="2">
    <location>
        <begin position="332"/>
        <end position="362"/>
    </location>
</feature>
<sequence>MDNDRSWMHIQGFNGRKQGDYKKGVKEFLDFAFRDTAPNSGVKLRCPCLNCRNYFDQDRDTMRAHLFRVGIDPDYNPWIFHGEEQSFEVTDEEMSEEEGDDFKDEDPLVSDDLASLVREATNVVVEPQVSDDRDRGDDELPDKFHKLMKDAQEELYPGCKTFSRLEFIVTLLQLKVSGRWSDKSFNGLLNALHKAFNYDVSFPKSSYEAKKYTKDLGLNYVKIHRWRNDKKSFGGERERRPPPVPLSGDEILEAFEGVPNVIFGKKRKRNQRYLIAIKTIPRNFYNFPIVEDDIGDYEHDDNGMDVEMPNMVVDDGEDDELLPRLDVPPEIVSDDDDDNDDDDNDEEEEEEEESEQDEESVQEDGPFRGPSRALKYKKLRQVQPRKISVDIPSSLGAAVGEHALQFIGECSDWVKEMCPLNVEKWSDMPEDVIDRLYGKIKVYLLEKALERISLASYLGTYSHITDTEVEAEKDSSVEAENGDDSEANTSTSTTVTQTEADNDPMYLKLWRKTKQHKDGSFDDEGEAKFNEFKKLHEKEIQENGIDNLSIDEAYMKVLGHCSGYARGLGKGHPVVDKGGKKGKAELEAEIQQLRGNNNAMQAEIDFLKAESQRKEKEAKEREERLEKKIEVIMTSLGL</sequence>